<reference evidence="3" key="1">
    <citation type="submission" date="2018-12" db="EMBL/GenBank/DDBJ databases">
        <title>Tengunoibacter tsumagoiensis gen. nov., sp. nov., Dictyobacter kobayashii sp. nov., D. alpinus sp. nov., and D. joshuensis sp. nov. and description of Dictyobacteraceae fam. nov. within the order Ktedonobacterales isolated from Tengu-no-mugimeshi.</title>
        <authorList>
            <person name="Wang C.M."/>
            <person name="Zheng Y."/>
            <person name="Sakai Y."/>
            <person name="Toyoda A."/>
            <person name="Minakuchi Y."/>
            <person name="Abe K."/>
            <person name="Yokota A."/>
            <person name="Yabe S."/>
        </authorList>
    </citation>
    <scope>NUCLEOTIDE SEQUENCE [LARGE SCALE GENOMIC DNA]</scope>
    <source>
        <strain evidence="3">Uno16</strain>
    </source>
</reference>
<sequence length="64" mass="7712">MMRKLKQIHPWVFVITTFFYFAVVQLFVTMWSNRGILGYVNVILYCIVSIISILLLRWTQRQSE</sequence>
<organism evidence="2 3">
    <name type="scientific">Dictyobacter alpinus</name>
    <dbReference type="NCBI Taxonomy" id="2014873"/>
    <lineage>
        <taxon>Bacteria</taxon>
        <taxon>Bacillati</taxon>
        <taxon>Chloroflexota</taxon>
        <taxon>Ktedonobacteria</taxon>
        <taxon>Ktedonobacterales</taxon>
        <taxon>Dictyobacteraceae</taxon>
        <taxon>Dictyobacter</taxon>
    </lineage>
</organism>
<evidence type="ECO:0000313" key="2">
    <source>
        <dbReference type="EMBL" id="GCE25309.1"/>
    </source>
</evidence>
<dbReference type="EMBL" id="BIFT01000001">
    <property type="protein sequence ID" value="GCE25309.1"/>
    <property type="molecule type" value="Genomic_DNA"/>
</dbReference>
<comment type="caution">
    <text evidence="2">The sequence shown here is derived from an EMBL/GenBank/DDBJ whole genome shotgun (WGS) entry which is preliminary data.</text>
</comment>
<dbReference type="AlphaFoldDB" id="A0A402B1T4"/>
<keyword evidence="3" id="KW-1185">Reference proteome</keyword>
<protein>
    <submittedName>
        <fullName evidence="2">Uncharacterized protein</fullName>
    </submittedName>
</protein>
<accession>A0A402B1T4</accession>
<keyword evidence="1" id="KW-1133">Transmembrane helix</keyword>
<gene>
    <name evidence="2" type="ORF">KDA_07930</name>
</gene>
<evidence type="ECO:0000313" key="3">
    <source>
        <dbReference type="Proteomes" id="UP000287171"/>
    </source>
</evidence>
<evidence type="ECO:0000256" key="1">
    <source>
        <dbReference type="SAM" id="Phobius"/>
    </source>
</evidence>
<name>A0A402B1T4_9CHLR</name>
<keyword evidence="1" id="KW-0472">Membrane</keyword>
<keyword evidence="1" id="KW-0812">Transmembrane</keyword>
<proteinExistence type="predicted"/>
<feature type="transmembrane region" description="Helical" evidence="1">
    <location>
        <begin position="12"/>
        <end position="30"/>
    </location>
</feature>
<feature type="transmembrane region" description="Helical" evidence="1">
    <location>
        <begin position="36"/>
        <end position="56"/>
    </location>
</feature>
<dbReference type="Proteomes" id="UP000287171">
    <property type="component" value="Unassembled WGS sequence"/>
</dbReference>